<evidence type="ECO:0000313" key="2">
    <source>
        <dbReference type="EMBL" id="KAJ7641823.1"/>
    </source>
</evidence>
<keyword evidence="1" id="KW-0732">Signal</keyword>
<gene>
    <name evidence="2" type="ORF">FB45DRAFT_362149</name>
</gene>
<dbReference type="Proteomes" id="UP001221142">
    <property type="component" value="Unassembled WGS sequence"/>
</dbReference>
<reference evidence="2" key="1">
    <citation type="submission" date="2023-03" db="EMBL/GenBank/DDBJ databases">
        <title>Massive genome expansion in bonnet fungi (Mycena s.s.) driven by repeated elements and novel gene families across ecological guilds.</title>
        <authorList>
            <consortium name="Lawrence Berkeley National Laboratory"/>
            <person name="Harder C.B."/>
            <person name="Miyauchi S."/>
            <person name="Viragh M."/>
            <person name="Kuo A."/>
            <person name="Thoen E."/>
            <person name="Andreopoulos B."/>
            <person name="Lu D."/>
            <person name="Skrede I."/>
            <person name="Drula E."/>
            <person name="Henrissat B."/>
            <person name="Morin E."/>
            <person name="Kohler A."/>
            <person name="Barry K."/>
            <person name="LaButti K."/>
            <person name="Morin E."/>
            <person name="Salamov A."/>
            <person name="Lipzen A."/>
            <person name="Mereny Z."/>
            <person name="Hegedus B."/>
            <person name="Baldrian P."/>
            <person name="Stursova M."/>
            <person name="Weitz H."/>
            <person name="Taylor A."/>
            <person name="Grigoriev I.V."/>
            <person name="Nagy L.G."/>
            <person name="Martin F."/>
            <person name="Kauserud H."/>
        </authorList>
    </citation>
    <scope>NUCLEOTIDE SEQUENCE</scope>
    <source>
        <strain evidence="2">9284</strain>
    </source>
</reference>
<feature type="signal peptide" evidence="1">
    <location>
        <begin position="1"/>
        <end position="22"/>
    </location>
</feature>
<name>A0AAD7FTF7_9AGAR</name>
<accession>A0AAD7FTF7</accession>
<evidence type="ECO:0000256" key="1">
    <source>
        <dbReference type="SAM" id="SignalP"/>
    </source>
</evidence>
<evidence type="ECO:0000313" key="3">
    <source>
        <dbReference type="Proteomes" id="UP001221142"/>
    </source>
</evidence>
<organism evidence="2 3">
    <name type="scientific">Roridomyces roridus</name>
    <dbReference type="NCBI Taxonomy" id="1738132"/>
    <lineage>
        <taxon>Eukaryota</taxon>
        <taxon>Fungi</taxon>
        <taxon>Dikarya</taxon>
        <taxon>Basidiomycota</taxon>
        <taxon>Agaricomycotina</taxon>
        <taxon>Agaricomycetes</taxon>
        <taxon>Agaricomycetidae</taxon>
        <taxon>Agaricales</taxon>
        <taxon>Marasmiineae</taxon>
        <taxon>Mycenaceae</taxon>
        <taxon>Roridomyces</taxon>
    </lineage>
</organism>
<keyword evidence="3" id="KW-1185">Reference proteome</keyword>
<proteinExistence type="predicted"/>
<dbReference type="EMBL" id="JARKIF010000004">
    <property type="protein sequence ID" value="KAJ7641823.1"/>
    <property type="molecule type" value="Genomic_DNA"/>
</dbReference>
<dbReference type="AlphaFoldDB" id="A0AAD7FTF7"/>
<comment type="caution">
    <text evidence="2">The sequence shown here is derived from an EMBL/GenBank/DDBJ whole genome shotgun (WGS) entry which is preliminary data.</text>
</comment>
<protein>
    <submittedName>
        <fullName evidence="2">Uncharacterized protein</fullName>
    </submittedName>
</protein>
<feature type="chain" id="PRO_5042177562" evidence="1">
    <location>
        <begin position="23"/>
        <end position="127"/>
    </location>
</feature>
<sequence>MLIPRVAHLLLVVASQIALSAGSISISTTRSFQFSADAAQCSTQCAAPIDTLKNDAFSALCTNTFLAQLKTCLDCDIQAGVDSVLDYQVLVDNHIATCFARGFVIANLTVLDATERYQVFLPELVSR</sequence>